<reference evidence="3" key="1">
    <citation type="submission" date="2022-11" db="EMBL/GenBank/DDBJ databases">
        <authorList>
            <person name="Somphong A."/>
            <person name="Phongsopitanun W."/>
        </authorList>
    </citation>
    <scope>NUCLEOTIDE SEQUENCE</scope>
    <source>
        <strain evidence="3">Pm04-4</strain>
    </source>
</reference>
<evidence type="ECO:0008006" key="5">
    <source>
        <dbReference type="Google" id="ProtNLM"/>
    </source>
</evidence>
<dbReference type="PROSITE" id="PS51257">
    <property type="entry name" value="PROKAR_LIPOPROTEIN"/>
    <property type="match status" value="1"/>
</dbReference>
<evidence type="ECO:0000313" key="4">
    <source>
        <dbReference type="Proteomes" id="UP001151002"/>
    </source>
</evidence>
<evidence type="ECO:0000256" key="1">
    <source>
        <dbReference type="SAM" id="MobiDB-lite"/>
    </source>
</evidence>
<evidence type="ECO:0000313" key="3">
    <source>
        <dbReference type="EMBL" id="MCY1139076.1"/>
    </source>
</evidence>
<keyword evidence="2" id="KW-0732">Signal</keyword>
<feature type="region of interest" description="Disordered" evidence="1">
    <location>
        <begin position="73"/>
        <end position="106"/>
    </location>
</feature>
<feature type="chain" id="PRO_5045917325" description="Lipoprotein" evidence="2">
    <location>
        <begin position="22"/>
        <end position="180"/>
    </location>
</feature>
<name>A0ABT4AXX2_9ACTN</name>
<keyword evidence="4" id="KW-1185">Reference proteome</keyword>
<proteinExistence type="predicted"/>
<comment type="caution">
    <text evidence="3">The sequence shown here is derived from an EMBL/GenBank/DDBJ whole genome shotgun (WGS) entry which is preliminary data.</text>
</comment>
<feature type="compositionally biased region" description="Low complexity" evidence="1">
    <location>
        <begin position="25"/>
        <end position="36"/>
    </location>
</feature>
<dbReference type="EMBL" id="JAPNTZ010000004">
    <property type="protein sequence ID" value="MCY1139076.1"/>
    <property type="molecule type" value="Genomic_DNA"/>
</dbReference>
<organism evidence="3 4">
    <name type="scientific">Paractinoplanes pyxinae</name>
    <dbReference type="NCBI Taxonomy" id="2997416"/>
    <lineage>
        <taxon>Bacteria</taxon>
        <taxon>Bacillati</taxon>
        <taxon>Actinomycetota</taxon>
        <taxon>Actinomycetes</taxon>
        <taxon>Micromonosporales</taxon>
        <taxon>Micromonosporaceae</taxon>
        <taxon>Paractinoplanes</taxon>
    </lineage>
</organism>
<accession>A0ABT4AXX2</accession>
<dbReference type="RefSeq" id="WP_267563155.1">
    <property type="nucleotide sequence ID" value="NZ_JAPNTZ010000004.1"/>
</dbReference>
<feature type="signal peptide" evidence="2">
    <location>
        <begin position="1"/>
        <end position="21"/>
    </location>
</feature>
<dbReference type="Proteomes" id="UP001151002">
    <property type="component" value="Unassembled WGS sequence"/>
</dbReference>
<evidence type="ECO:0000256" key="2">
    <source>
        <dbReference type="SAM" id="SignalP"/>
    </source>
</evidence>
<feature type="region of interest" description="Disordered" evidence="1">
    <location>
        <begin position="18"/>
        <end position="47"/>
    </location>
</feature>
<gene>
    <name evidence="3" type="ORF">OWR29_13850</name>
</gene>
<sequence length="180" mass="18682">MRKTVLLVVTAALIGSAAGCGGDSTTTPQAPATPATHQEAVQTTAPPAVARKPLTAEAIVKKLQTAKLGLTHGVAQTEDTDPNNLLGRPNGYATRASAELPGGDKAGEKYSVDRGLVVEVFDTADLAQRRSDYIKGLQAESPILGTEWHYRTADGTGLVRVSGNVKPSLAKKIEAAVANL</sequence>
<protein>
    <recommendedName>
        <fullName evidence="5">Lipoprotein</fullName>
    </recommendedName>
</protein>